<evidence type="ECO:0000313" key="1">
    <source>
        <dbReference type="EMBL" id="GGF42510.1"/>
    </source>
</evidence>
<dbReference type="EMBL" id="BMKQ01000001">
    <property type="protein sequence ID" value="GGF42510.1"/>
    <property type="molecule type" value="Genomic_DNA"/>
</dbReference>
<reference evidence="1" key="1">
    <citation type="journal article" date="2014" name="Int. J. Syst. Evol. Microbiol.">
        <title>Complete genome sequence of Corynebacterium casei LMG S-19264T (=DSM 44701T), isolated from a smear-ripened cheese.</title>
        <authorList>
            <consortium name="US DOE Joint Genome Institute (JGI-PGF)"/>
            <person name="Walter F."/>
            <person name="Albersmeier A."/>
            <person name="Kalinowski J."/>
            <person name="Ruckert C."/>
        </authorList>
    </citation>
    <scope>NUCLEOTIDE SEQUENCE</scope>
    <source>
        <strain evidence="1">CGMCC 1.16067</strain>
    </source>
</reference>
<gene>
    <name evidence="1" type="ORF">GCM10011519_15440</name>
</gene>
<dbReference type="Proteomes" id="UP000649179">
    <property type="component" value="Unassembled WGS sequence"/>
</dbReference>
<organism evidence="1 2">
    <name type="scientific">Marmoricola endophyticus</name>
    <dbReference type="NCBI Taxonomy" id="2040280"/>
    <lineage>
        <taxon>Bacteria</taxon>
        <taxon>Bacillati</taxon>
        <taxon>Actinomycetota</taxon>
        <taxon>Actinomycetes</taxon>
        <taxon>Propionibacteriales</taxon>
        <taxon>Nocardioidaceae</taxon>
        <taxon>Marmoricola</taxon>
    </lineage>
</organism>
<protein>
    <submittedName>
        <fullName evidence="1">Uncharacterized protein</fullName>
    </submittedName>
</protein>
<name>A0A917BHD5_9ACTN</name>
<dbReference type="AlphaFoldDB" id="A0A917BHD5"/>
<evidence type="ECO:0000313" key="2">
    <source>
        <dbReference type="Proteomes" id="UP000649179"/>
    </source>
</evidence>
<accession>A0A917BHD5</accession>
<comment type="caution">
    <text evidence="1">The sequence shown here is derived from an EMBL/GenBank/DDBJ whole genome shotgun (WGS) entry which is preliminary data.</text>
</comment>
<reference evidence="1" key="2">
    <citation type="submission" date="2020-09" db="EMBL/GenBank/DDBJ databases">
        <authorList>
            <person name="Sun Q."/>
            <person name="Zhou Y."/>
        </authorList>
    </citation>
    <scope>NUCLEOTIDE SEQUENCE</scope>
    <source>
        <strain evidence="1">CGMCC 1.16067</strain>
    </source>
</reference>
<keyword evidence="2" id="KW-1185">Reference proteome</keyword>
<sequence length="183" mass="17822">MGASLSGLTATITNSTNTAASASMAITETSGSSTCKSYDTTATCADINKYGGTGTPLTPGGSQSTKVTFNNVGQVAVGTSTLTPAACTASSTGATGSSTPTTPNTSAGNLCSVLQVKIYQSASASGTPIYTGSAAGLTSAISLGKLAAGASQDYTFVVSLPADATTAVQGQSVSQALTWSFNQ</sequence>
<proteinExistence type="predicted"/>